<sequence length="292" mass="33079">MKHYFSALQLLVHLLFKTKKNEKLIVYHSLALNLPIKIAKLIKNLNIVLEVEEIYSDVWVGNTDNGSELKYIKSFDKFIFASDYLKEKISDINNVVVYGSYQSIDTEITKKKTNNEINIVYAGSIDTTKGGAKNAVTCMEYLPQNYRLHILGFGEESEVQNLIDSINRMNTIKGYKSCEFHGTLVGKNYEEFLLSCDIGLNPQFEGEYMNTAFPSKILSYLSHGLMVVSTSITSIKKSKISKYITFSVDDKPESIAKAILSIDTSKSMSSQDIINNLDKEFLRNLELLLSTK</sequence>
<evidence type="ECO:0000313" key="2">
    <source>
        <dbReference type="Proteomes" id="UP000467132"/>
    </source>
</evidence>
<dbReference type="AlphaFoldDB" id="A0A845QYL1"/>
<dbReference type="Pfam" id="PF13692">
    <property type="entry name" value="Glyco_trans_1_4"/>
    <property type="match status" value="1"/>
</dbReference>
<evidence type="ECO:0000313" key="1">
    <source>
        <dbReference type="EMBL" id="NBI07064.1"/>
    </source>
</evidence>
<dbReference type="EMBL" id="QXXA01000010">
    <property type="protein sequence ID" value="NBI07064.1"/>
    <property type="molecule type" value="Genomic_DNA"/>
</dbReference>
<dbReference type="GO" id="GO:0016740">
    <property type="term" value="F:transferase activity"/>
    <property type="evidence" value="ECO:0007669"/>
    <property type="project" value="UniProtKB-KW"/>
</dbReference>
<dbReference type="Proteomes" id="UP000467132">
    <property type="component" value="Unassembled WGS sequence"/>
</dbReference>
<gene>
    <name evidence="1" type="ORF">D3Z33_09380</name>
</gene>
<dbReference type="Gene3D" id="3.40.50.2000">
    <property type="entry name" value="Glycogen Phosphorylase B"/>
    <property type="match status" value="1"/>
</dbReference>
<name>A0A845QYL1_9CLOT</name>
<keyword evidence="1" id="KW-0808">Transferase</keyword>
<comment type="caution">
    <text evidence="1">The sequence shown here is derived from an EMBL/GenBank/DDBJ whole genome shotgun (WGS) entry which is preliminary data.</text>
</comment>
<organism evidence="1 2">
    <name type="scientific">Senegalia massiliensis</name>
    <dbReference type="NCBI Taxonomy" id="1720316"/>
    <lineage>
        <taxon>Bacteria</taxon>
        <taxon>Bacillati</taxon>
        <taxon>Bacillota</taxon>
        <taxon>Clostridia</taxon>
        <taxon>Eubacteriales</taxon>
        <taxon>Clostridiaceae</taxon>
        <taxon>Senegalia</taxon>
    </lineage>
</organism>
<proteinExistence type="predicted"/>
<protein>
    <submittedName>
        <fullName evidence="1">Glycosyltransferase</fullName>
    </submittedName>
</protein>
<reference evidence="1 2" key="1">
    <citation type="submission" date="2018-08" db="EMBL/GenBank/DDBJ databases">
        <title>Murine metabolic-syndrome-specific gut microbial biobank.</title>
        <authorList>
            <person name="Liu C."/>
        </authorList>
    </citation>
    <scope>NUCLEOTIDE SEQUENCE [LARGE SCALE GENOMIC DNA]</scope>
    <source>
        <strain evidence="1 2">583</strain>
    </source>
</reference>
<keyword evidence="2" id="KW-1185">Reference proteome</keyword>
<dbReference type="SUPFAM" id="SSF53756">
    <property type="entry name" value="UDP-Glycosyltransferase/glycogen phosphorylase"/>
    <property type="match status" value="1"/>
</dbReference>
<accession>A0A845QYL1</accession>